<organism evidence="1">
    <name type="scientific">Anguilla anguilla</name>
    <name type="common">European freshwater eel</name>
    <name type="synonym">Muraena anguilla</name>
    <dbReference type="NCBI Taxonomy" id="7936"/>
    <lineage>
        <taxon>Eukaryota</taxon>
        <taxon>Metazoa</taxon>
        <taxon>Chordata</taxon>
        <taxon>Craniata</taxon>
        <taxon>Vertebrata</taxon>
        <taxon>Euteleostomi</taxon>
        <taxon>Actinopterygii</taxon>
        <taxon>Neopterygii</taxon>
        <taxon>Teleostei</taxon>
        <taxon>Anguilliformes</taxon>
        <taxon>Anguillidae</taxon>
        <taxon>Anguilla</taxon>
    </lineage>
</organism>
<dbReference type="AlphaFoldDB" id="A0A0E9SE37"/>
<name>A0A0E9SE37_ANGAN</name>
<sequence>MHFSFLVKSSLIKILKVTLNMCNLRRLEKWY</sequence>
<accession>A0A0E9SE37</accession>
<evidence type="ECO:0000313" key="1">
    <source>
        <dbReference type="EMBL" id="JAH39512.1"/>
    </source>
</evidence>
<proteinExistence type="predicted"/>
<reference evidence="1" key="2">
    <citation type="journal article" date="2015" name="Fish Shellfish Immunol.">
        <title>Early steps in the European eel (Anguilla anguilla)-Vibrio vulnificus interaction in the gills: Role of the RtxA13 toxin.</title>
        <authorList>
            <person name="Callol A."/>
            <person name="Pajuelo D."/>
            <person name="Ebbesson L."/>
            <person name="Teles M."/>
            <person name="MacKenzie S."/>
            <person name="Amaro C."/>
        </authorList>
    </citation>
    <scope>NUCLEOTIDE SEQUENCE</scope>
</reference>
<dbReference type="EMBL" id="GBXM01069065">
    <property type="protein sequence ID" value="JAH39512.1"/>
    <property type="molecule type" value="Transcribed_RNA"/>
</dbReference>
<protein>
    <submittedName>
        <fullName evidence="1">Uncharacterized protein</fullName>
    </submittedName>
</protein>
<reference evidence="1" key="1">
    <citation type="submission" date="2014-11" db="EMBL/GenBank/DDBJ databases">
        <authorList>
            <person name="Amaro Gonzalez C."/>
        </authorList>
    </citation>
    <scope>NUCLEOTIDE SEQUENCE</scope>
</reference>